<feature type="domain" description="RagB/SusD" evidence="6">
    <location>
        <begin position="371"/>
        <end position="522"/>
    </location>
</feature>
<evidence type="ECO:0000256" key="3">
    <source>
        <dbReference type="ARBA" id="ARBA00022729"/>
    </source>
</evidence>
<dbReference type="CDD" id="cd08977">
    <property type="entry name" value="SusD"/>
    <property type="match status" value="1"/>
</dbReference>
<dbReference type="Proteomes" id="UP000199306">
    <property type="component" value="Unassembled WGS sequence"/>
</dbReference>
<dbReference type="Pfam" id="PF07980">
    <property type="entry name" value="SusD_RagB"/>
    <property type="match status" value="1"/>
</dbReference>
<keyword evidence="4" id="KW-0472">Membrane</keyword>
<dbReference type="Gene3D" id="1.25.40.390">
    <property type="match status" value="1"/>
</dbReference>
<dbReference type="AlphaFoldDB" id="A0A1I5SS49"/>
<keyword evidence="3" id="KW-0732">Signal</keyword>
<dbReference type="InterPro" id="IPR012944">
    <property type="entry name" value="SusD_RagB_dom"/>
</dbReference>
<dbReference type="STRING" id="1079859.SAMN04515674_105175"/>
<reference evidence="7 8" key="1">
    <citation type="submission" date="2016-10" db="EMBL/GenBank/DDBJ databases">
        <authorList>
            <person name="de Groot N.N."/>
        </authorList>
    </citation>
    <scope>NUCLEOTIDE SEQUENCE [LARGE SCALE GENOMIC DNA]</scope>
    <source>
        <strain evidence="8">E92,LMG 26720,CCM 7988</strain>
    </source>
</reference>
<organism evidence="7 8">
    <name type="scientific">Pseudarcicella hirudinis</name>
    <dbReference type="NCBI Taxonomy" id="1079859"/>
    <lineage>
        <taxon>Bacteria</taxon>
        <taxon>Pseudomonadati</taxon>
        <taxon>Bacteroidota</taxon>
        <taxon>Cytophagia</taxon>
        <taxon>Cytophagales</taxon>
        <taxon>Flectobacillaceae</taxon>
        <taxon>Pseudarcicella</taxon>
    </lineage>
</organism>
<comment type="subcellular location">
    <subcellularLocation>
        <location evidence="1">Cell outer membrane</location>
    </subcellularLocation>
</comment>
<name>A0A1I5SS49_9BACT</name>
<comment type="similarity">
    <text evidence="2">Belongs to the SusD family.</text>
</comment>
<gene>
    <name evidence="7" type="ORF">SAMN04515674_105175</name>
</gene>
<keyword evidence="8" id="KW-1185">Reference proteome</keyword>
<sequence length="522" mass="58139">MKKLTINIKRAAICAAFLGLTFSCTKDLNREPFIESTSLAVYKDPANYKPLLAKIYAGLAVTGQEGPTGKPDIPESVINEGESQYIRNYWGAQELTTDEAVVAWKSDGTLVNYHTMDWTSSGDKIRGLYVRLIYQVVVANEFIRETTDAKMSGRGISIPEIKAYRAEARFLRALSYYHALDLFGNVAFVTENDPIGSFFPKQTNRTDLYNYVESELKAIEGDLVDARKNEYGRADKAAAWMVLAKLYLNAKVYIGQDKNTEALTYLNKVISSGYSLEGNYKNLFLADNHKSGENIFTVNFDGTRTKTYGGTTFLVHASVGGKMNAADYGIDGGWAGLRTTKQFVAMFDDARDSRAMFFKDGQNIEIDDITNFPDGYAVGKYKNLTSTGAAGSNPTFVDTDFPMFRLADAYLMYAEAVLRNGTGGDRTTALNYVNLLRKRAGASQVSTIDLDFILNERARELYWEGHRRTDLIRYGKFTTGTYLWAWKGGIKAGKAVEDFRNIFPIPAADITANPNLKQNSGY</sequence>
<protein>
    <submittedName>
        <fullName evidence="7">Starch-binding associating with outer membrane</fullName>
    </submittedName>
</protein>
<evidence type="ECO:0000256" key="4">
    <source>
        <dbReference type="ARBA" id="ARBA00023136"/>
    </source>
</evidence>
<keyword evidence="5" id="KW-0998">Cell outer membrane</keyword>
<evidence type="ECO:0000313" key="8">
    <source>
        <dbReference type="Proteomes" id="UP000199306"/>
    </source>
</evidence>
<dbReference type="GO" id="GO:0009279">
    <property type="term" value="C:cell outer membrane"/>
    <property type="evidence" value="ECO:0007669"/>
    <property type="project" value="UniProtKB-SubCell"/>
</dbReference>
<dbReference type="RefSeq" id="WP_092016665.1">
    <property type="nucleotide sequence ID" value="NZ_FOXH01000005.1"/>
</dbReference>
<dbReference type="Gene3D" id="1.10.3780.10">
    <property type="entry name" value="SusD-like"/>
    <property type="match status" value="1"/>
</dbReference>
<evidence type="ECO:0000256" key="1">
    <source>
        <dbReference type="ARBA" id="ARBA00004442"/>
    </source>
</evidence>
<proteinExistence type="inferred from homology"/>
<dbReference type="InterPro" id="IPR011990">
    <property type="entry name" value="TPR-like_helical_dom_sf"/>
</dbReference>
<accession>A0A1I5SS49</accession>
<dbReference type="Gene3D" id="1.25.40.10">
    <property type="entry name" value="Tetratricopeptide repeat domain"/>
    <property type="match status" value="1"/>
</dbReference>
<evidence type="ECO:0000256" key="2">
    <source>
        <dbReference type="ARBA" id="ARBA00006275"/>
    </source>
</evidence>
<evidence type="ECO:0000313" key="7">
    <source>
        <dbReference type="EMBL" id="SFP73461.1"/>
    </source>
</evidence>
<dbReference type="EMBL" id="FOXH01000005">
    <property type="protein sequence ID" value="SFP73461.1"/>
    <property type="molecule type" value="Genomic_DNA"/>
</dbReference>
<dbReference type="PROSITE" id="PS51257">
    <property type="entry name" value="PROKAR_LIPOPROTEIN"/>
    <property type="match status" value="1"/>
</dbReference>
<dbReference type="SUPFAM" id="SSF48452">
    <property type="entry name" value="TPR-like"/>
    <property type="match status" value="1"/>
</dbReference>
<evidence type="ECO:0000256" key="5">
    <source>
        <dbReference type="ARBA" id="ARBA00023237"/>
    </source>
</evidence>
<dbReference type="OrthoDB" id="9783641at2"/>
<evidence type="ECO:0000259" key="6">
    <source>
        <dbReference type="Pfam" id="PF07980"/>
    </source>
</evidence>